<reference evidence="3 4" key="1">
    <citation type="submission" date="2018-03" db="EMBL/GenBank/DDBJ databases">
        <title>Bioinformatic expansion and discovery of thiopeptide antibiotics.</title>
        <authorList>
            <person name="Schwalen C.J."/>
            <person name="Hudson G.A."/>
            <person name="Mitchell D.A."/>
        </authorList>
    </citation>
    <scope>NUCLEOTIDE SEQUENCE [LARGE SCALE GENOMIC DNA]</scope>
    <source>
        <strain evidence="3 4">NRRL 8041</strain>
    </source>
</reference>
<feature type="transmembrane region" description="Helical" evidence="1">
    <location>
        <begin position="192"/>
        <end position="212"/>
    </location>
</feature>
<accession>A0A318NC78</accession>
<organism evidence="3 4">
    <name type="scientific">Micromonospora arborensis</name>
    <dbReference type="NCBI Taxonomy" id="2116518"/>
    <lineage>
        <taxon>Bacteria</taxon>
        <taxon>Bacillati</taxon>
        <taxon>Actinomycetota</taxon>
        <taxon>Actinomycetes</taxon>
        <taxon>Micromonosporales</taxon>
        <taxon>Micromonosporaceae</taxon>
        <taxon>Micromonospora</taxon>
    </lineage>
</organism>
<keyword evidence="2" id="KW-0732">Signal</keyword>
<sequence>MIAVAFTLTLLATAVPAQAHPYGYPQTVTIAADATRPEVVHLRWKAGGVDELTLLGVELGLLPQDRVLLDGAISFQASDATILASSTPFTNYLLKQMTVSSDGHACAGAVDPPSDLVGSGVDVDYTCAGPVGAARVEVRMLSDLDPAYQTVATGPRGQRQVYGPGRYAHDWAFGDAPLPSEASVADHDRATAWKVAGSVGPLLLVAAVVSLLRRQVRRRRAARALPS</sequence>
<keyword evidence="1" id="KW-1133">Transmembrane helix</keyword>
<dbReference type="AlphaFoldDB" id="A0A318NC78"/>
<keyword evidence="1" id="KW-0472">Membrane</keyword>
<comment type="caution">
    <text evidence="3">The sequence shown here is derived from an EMBL/GenBank/DDBJ whole genome shotgun (WGS) entry which is preliminary data.</text>
</comment>
<evidence type="ECO:0000313" key="4">
    <source>
        <dbReference type="Proteomes" id="UP000248333"/>
    </source>
</evidence>
<feature type="signal peptide" evidence="2">
    <location>
        <begin position="1"/>
        <end position="19"/>
    </location>
</feature>
<dbReference type="Proteomes" id="UP000248333">
    <property type="component" value="Unassembled WGS sequence"/>
</dbReference>
<evidence type="ECO:0000256" key="1">
    <source>
        <dbReference type="SAM" id="Phobius"/>
    </source>
</evidence>
<feature type="chain" id="PRO_5016418419" evidence="2">
    <location>
        <begin position="20"/>
        <end position="227"/>
    </location>
</feature>
<gene>
    <name evidence="3" type="ORF">C7C45_27470</name>
</gene>
<keyword evidence="4" id="KW-1185">Reference proteome</keyword>
<proteinExistence type="predicted"/>
<dbReference type="EMBL" id="PYBV01000041">
    <property type="protein sequence ID" value="PYC65794.1"/>
    <property type="molecule type" value="Genomic_DNA"/>
</dbReference>
<protein>
    <submittedName>
        <fullName evidence="3">Uncharacterized protein</fullName>
    </submittedName>
</protein>
<name>A0A318NC78_9ACTN</name>
<keyword evidence="1" id="KW-0812">Transmembrane</keyword>
<evidence type="ECO:0000313" key="3">
    <source>
        <dbReference type="EMBL" id="PYC65794.1"/>
    </source>
</evidence>
<evidence type="ECO:0000256" key="2">
    <source>
        <dbReference type="SAM" id="SignalP"/>
    </source>
</evidence>